<proteinExistence type="predicted"/>
<organism evidence="1 2">
    <name type="scientific">Mesonia oceanica</name>
    <dbReference type="NCBI Taxonomy" id="2687242"/>
    <lineage>
        <taxon>Bacteria</taxon>
        <taxon>Pseudomonadati</taxon>
        <taxon>Bacteroidota</taxon>
        <taxon>Flavobacteriia</taxon>
        <taxon>Flavobacteriales</taxon>
        <taxon>Flavobacteriaceae</taxon>
        <taxon>Mesonia</taxon>
    </lineage>
</organism>
<name>A0AC61Y7I1_9FLAO</name>
<accession>A0AC61Y7I1</accession>
<keyword evidence="2" id="KW-1185">Reference proteome</keyword>
<comment type="caution">
    <text evidence="1">The sequence shown here is derived from an EMBL/GenBank/DDBJ whole genome shotgun (WGS) entry which is preliminary data.</text>
</comment>
<reference evidence="1" key="1">
    <citation type="submission" date="2019-09" db="EMBL/GenBank/DDBJ databases">
        <authorList>
            <person name="Rodrigo-Torres L."/>
            <person name="Arahal R. D."/>
            <person name="Lucena T."/>
        </authorList>
    </citation>
    <scope>NUCLEOTIDE SEQUENCE</scope>
    <source>
        <strain evidence="1">ISS653</strain>
    </source>
</reference>
<sequence length="218" mass="24029">MKINRSIIALAISSLLIISCKENKEKDNMNEDSMEMNDSSDMSEGNEMSSDDEMQDDVEIEEDITENGNEMNLSQVAMNAKDLSTFVAALQKAGMVVKIEGEGPYTIFAPTNEAFNKLPKGTVESLMEPSNTEKLEEIISYHIIPGNVDSTKLKSLIEESENKKYTLETANNGKIDAMLIDGEIVLKDGKGTEIMITNADQKGQNGVIHSVNTVLMRK</sequence>
<evidence type="ECO:0000313" key="2">
    <source>
        <dbReference type="Proteomes" id="UP000356253"/>
    </source>
</evidence>
<protein>
    <submittedName>
        <fullName evidence="1">Immunogenic protein MPB70</fullName>
    </submittedName>
</protein>
<dbReference type="Proteomes" id="UP000356253">
    <property type="component" value="Unassembled WGS sequence"/>
</dbReference>
<gene>
    <name evidence="1" type="ORF">FVB9532_01410</name>
</gene>
<dbReference type="EMBL" id="CABVMM010000004">
    <property type="protein sequence ID" value="VVV00145.1"/>
    <property type="molecule type" value="Genomic_DNA"/>
</dbReference>
<evidence type="ECO:0000313" key="1">
    <source>
        <dbReference type="EMBL" id="VVV00145.1"/>
    </source>
</evidence>